<feature type="compositionally biased region" description="Basic residues" evidence="2">
    <location>
        <begin position="235"/>
        <end position="249"/>
    </location>
</feature>
<gene>
    <name evidence="4" type="ORF">EZS28_027312</name>
</gene>
<feature type="compositionally biased region" description="Basic and acidic residues" evidence="2">
    <location>
        <begin position="48"/>
        <end position="72"/>
    </location>
</feature>
<feature type="compositionally biased region" description="Basic residues" evidence="2">
    <location>
        <begin position="566"/>
        <end position="576"/>
    </location>
</feature>
<name>A0A5J4V426_9EUKA</name>
<dbReference type="EMBL" id="SNRW01010008">
    <property type="protein sequence ID" value="KAA6377162.1"/>
    <property type="molecule type" value="Genomic_DNA"/>
</dbReference>
<protein>
    <submittedName>
        <fullName evidence="4">Putative Structural maintenance of chromosomes protein 2</fullName>
    </submittedName>
</protein>
<evidence type="ECO:0000256" key="1">
    <source>
        <dbReference type="SAM" id="Coils"/>
    </source>
</evidence>
<dbReference type="InterPro" id="IPR027417">
    <property type="entry name" value="P-loop_NTPase"/>
</dbReference>
<proteinExistence type="predicted"/>
<dbReference type="Pfam" id="PF02463">
    <property type="entry name" value="SMC_N"/>
    <property type="match status" value="1"/>
</dbReference>
<sequence>MDSLQNRLAQLRGEGEGDEEESKPSKQQKGGSKKKGVQKSPQEIMNEMVKEKKTEVDKLEEQERKLEDDKEQNSVNIGIFDVELRGIQQEELPQLKERVEQTKLILEEKRSIWEKTNGTWQTLKQTLSKLTEGLKQREQKNDEAKEIENKIKKEIEIEIVRVKIEIKRLQEKVMELGNRIQRLVKESPHLREVQKTMKISQHLLKSRISLSSLQEENKEDNGKKKKDKTKDKQKQSKMKPKKKKGRRGRRSMEIDVDEDEDEELLIEEEDDDQDDNDGQEQEQEQEQNEEKDNEDSSLININPSPQLIQSLKRELAEKTALIEKIQAKINKKAIGMAGPMVREFEGLQQRREKLEKDKVSIEKAMNELDELKLKLIQHTWEQINKNFNSIFSSVLPEAKAELIAVRPDALLEGGLEIRAGLGGVWKEGLTELSGGQKSLLSLSLILALLSYRPAPVYILDEIDAALDLSHTQNIGAMLRTHFTSSQFIIVSLKEGMFNNANVLFQVRFFEGESKVIRARRRGNELGIAAADEEDDNIDEEDKKTNKRQRNEQKEEEEDNEKEKDKRGKKKGGRKQKGKDNEMIIDNEDDEK</sequence>
<evidence type="ECO:0000313" key="4">
    <source>
        <dbReference type="EMBL" id="KAA6377162.1"/>
    </source>
</evidence>
<feature type="compositionally biased region" description="Basic and acidic residues" evidence="2">
    <location>
        <begin position="215"/>
        <end position="234"/>
    </location>
</feature>
<feature type="region of interest" description="Disordered" evidence="2">
    <location>
        <begin position="527"/>
        <end position="591"/>
    </location>
</feature>
<feature type="compositionally biased region" description="Acidic residues" evidence="2">
    <location>
        <begin position="582"/>
        <end position="591"/>
    </location>
</feature>
<dbReference type="Gene3D" id="3.40.50.300">
    <property type="entry name" value="P-loop containing nucleotide triphosphate hydrolases"/>
    <property type="match status" value="1"/>
</dbReference>
<accession>A0A5J4V426</accession>
<comment type="caution">
    <text evidence="4">The sequence shown here is derived from an EMBL/GenBank/DDBJ whole genome shotgun (WGS) entry which is preliminary data.</text>
</comment>
<dbReference type="AlphaFoldDB" id="A0A5J4V426"/>
<feature type="compositionally biased region" description="Basic and acidic residues" evidence="2">
    <location>
        <begin position="540"/>
        <end position="552"/>
    </location>
</feature>
<keyword evidence="1" id="KW-0175">Coiled coil</keyword>
<evidence type="ECO:0000259" key="3">
    <source>
        <dbReference type="Pfam" id="PF02463"/>
    </source>
</evidence>
<dbReference type="SUPFAM" id="SSF52540">
    <property type="entry name" value="P-loop containing nucleoside triphosphate hydrolases"/>
    <property type="match status" value="1"/>
</dbReference>
<feature type="compositionally biased region" description="Acidic residues" evidence="2">
    <location>
        <begin position="254"/>
        <end position="295"/>
    </location>
</feature>
<feature type="region of interest" description="Disordered" evidence="2">
    <location>
        <begin position="1"/>
        <end position="72"/>
    </location>
</feature>
<organism evidence="4 5">
    <name type="scientific">Streblomastix strix</name>
    <dbReference type="NCBI Taxonomy" id="222440"/>
    <lineage>
        <taxon>Eukaryota</taxon>
        <taxon>Metamonada</taxon>
        <taxon>Preaxostyla</taxon>
        <taxon>Oxymonadida</taxon>
        <taxon>Streblomastigidae</taxon>
        <taxon>Streblomastix</taxon>
    </lineage>
</organism>
<feature type="domain" description="RecF/RecN/SMC N-terminal" evidence="3">
    <location>
        <begin position="277"/>
        <end position="510"/>
    </location>
</feature>
<dbReference type="PANTHER" id="PTHR43977">
    <property type="entry name" value="STRUCTURAL MAINTENANCE OF CHROMOSOMES PROTEIN 3"/>
    <property type="match status" value="1"/>
</dbReference>
<evidence type="ECO:0000313" key="5">
    <source>
        <dbReference type="Proteomes" id="UP000324800"/>
    </source>
</evidence>
<dbReference type="InterPro" id="IPR003395">
    <property type="entry name" value="RecF/RecN/SMC_N"/>
</dbReference>
<feature type="coiled-coil region" evidence="1">
    <location>
        <begin position="308"/>
        <end position="381"/>
    </location>
</feature>
<feature type="region of interest" description="Disordered" evidence="2">
    <location>
        <begin position="210"/>
        <end position="301"/>
    </location>
</feature>
<feature type="compositionally biased region" description="Acidic residues" evidence="2">
    <location>
        <begin position="530"/>
        <end position="539"/>
    </location>
</feature>
<reference evidence="4 5" key="1">
    <citation type="submission" date="2019-03" db="EMBL/GenBank/DDBJ databases">
        <title>Single cell metagenomics reveals metabolic interactions within the superorganism composed of flagellate Streblomastix strix and complex community of Bacteroidetes bacteria on its surface.</title>
        <authorList>
            <person name="Treitli S.C."/>
            <person name="Kolisko M."/>
            <person name="Husnik F."/>
            <person name="Keeling P."/>
            <person name="Hampl V."/>
        </authorList>
    </citation>
    <scope>NUCLEOTIDE SEQUENCE [LARGE SCALE GENOMIC DNA]</scope>
    <source>
        <strain evidence="4">ST1C</strain>
    </source>
</reference>
<evidence type="ECO:0000256" key="2">
    <source>
        <dbReference type="SAM" id="MobiDB-lite"/>
    </source>
</evidence>
<dbReference type="OrthoDB" id="10255539at2759"/>
<feature type="coiled-coil region" evidence="1">
    <location>
        <begin position="127"/>
        <end position="186"/>
    </location>
</feature>
<dbReference type="Proteomes" id="UP000324800">
    <property type="component" value="Unassembled WGS sequence"/>
</dbReference>